<sequence length="370" mass="42138">MPALLSTPHSLAIAMWDFSWLERRWEGGGYEDWSAALDGLVARGYDVVRIDAYPHLIWDGAERYTLKPVWDQHPWGSPHPIDVDPSSDLLEFIALAREKGLLVSLSSWYREDSADVRRRLRTPEDLASVWLATLAHIESAGLLDAVWFVDLGNEWPQPMWAPFLYQQGDDAASLDRTSAEYQRWTDTALGIVAARYPAMPLCFSFIDQMDTWARQDVSAFGLLELHIWMVQGEDPSFYESLGYDIVAASFDPDQYQVLTAAPALYRSDPELWRKQLDAAIDRAAQWSKAASLPLVTTESWATICWKDGEGLDWEWVKELCEHGVRRALETGRWAALSTSNFCGPQFRGMWDDTEWHQALTRAIHSVTPEI</sequence>
<gene>
    <name evidence="1" type="ORF">T9R20_01585</name>
</gene>
<evidence type="ECO:0000313" key="2">
    <source>
        <dbReference type="Proteomes" id="UP001324533"/>
    </source>
</evidence>
<reference evidence="1 2" key="1">
    <citation type="submission" date="2023-06" db="EMBL/GenBank/DDBJ databases">
        <title>Rock-solubilizing bacteria, Microbacterium invictum, promotes re-establishment of vegetation in rocky wasteland by accelerating rock bio-weathering and reshaping soil bacterial community.</title>
        <authorList>
            <person name="Liu C."/>
        </authorList>
    </citation>
    <scope>NUCLEOTIDE SEQUENCE [LARGE SCALE GENOMIC DNA]</scope>
    <source>
        <strain evidence="1 2">X-18</strain>
    </source>
</reference>
<dbReference type="EMBL" id="CP139779">
    <property type="protein sequence ID" value="WQB70674.1"/>
    <property type="molecule type" value="Genomic_DNA"/>
</dbReference>
<dbReference type="Pfam" id="PF12876">
    <property type="entry name" value="Cellulase-like"/>
    <property type="match status" value="1"/>
</dbReference>
<dbReference type="InterPro" id="IPR017853">
    <property type="entry name" value="GH"/>
</dbReference>
<protein>
    <submittedName>
        <fullName evidence="1">Cellulase-like family protein</fullName>
    </submittedName>
</protein>
<dbReference type="InterPro" id="IPR024778">
    <property type="entry name" value="Put_cellulase"/>
</dbReference>
<organism evidence="1 2">
    <name type="scientific">Microbacterium invictum</name>
    <dbReference type="NCBI Taxonomy" id="515415"/>
    <lineage>
        <taxon>Bacteria</taxon>
        <taxon>Bacillati</taxon>
        <taxon>Actinomycetota</taxon>
        <taxon>Actinomycetes</taxon>
        <taxon>Micrococcales</taxon>
        <taxon>Microbacteriaceae</taxon>
        <taxon>Microbacterium</taxon>
    </lineage>
</organism>
<evidence type="ECO:0000313" key="1">
    <source>
        <dbReference type="EMBL" id="WQB70674.1"/>
    </source>
</evidence>
<proteinExistence type="predicted"/>
<dbReference type="RefSeq" id="WP_322410811.1">
    <property type="nucleotide sequence ID" value="NZ_CP139779.1"/>
</dbReference>
<name>A0ABZ0VBR8_9MICO</name>
<keyword evidence="2" id="KW-1185">Reference proteome</keyword>
<accession>A0ABZ0VBR8</accession>
<dbReference type="Gene3D" id="3.20.20.80">
    <property type="entry name" value="Glycosidases"/>
    <property type="match status" value="1"/>
</dbReference>
<dbReference type="SUPFAM" id="SSF51445">
    <property type="entry name" value="(Trans)glycosidases"/>
    <property type="match status" value="1"/>
</dbReference>
<dbReference type="Proteomes" id="UP001324533">
    <property type="component" value="Chromosome"/>
</dbReference>